<feature type="transmembrane region" description="Helical" evidence="2">
    <location>
        <begin position="21"/>
        <end position="37"/>
    </location>
</feature>
<accession>A0ABT0XE98</accession>
<organism evidence="4 5">
    <name type="scientific">Streptomyces meridianus</name>
    <dbReference type="NCBI Taxonomy" id="2938945"/>
    <lineage>
        <taxon>Bacteria</taxon>
        <taxon>Bacillati</taxon>
        <taxon>Actinomycetota</taxon>
        <taxon>Actinomycetes</taxon>
        <taxon>Kitasatosporales</taxon>
        <taxon>Streptomycetaceae</taxon>
        <taxon>Streptomyces</taxon>
    </lineage>
</organism>
<dbReference type="RefSeq" id="WP_251418612.1">
    <property type="nucleotide sequence ID" value="NZ_JAMQGM010000051.1"/>
</dbReference>
<evidence type="ECO:0000256" key="2">
    <source>
        <dbReference type="SAM" id="Phobius"/>
    </source>
</evidence>
<feature type="transmembrane region" description="Helical" evidence="2">
    <location>
        <begin position="68"/>
        <end position="86"/>
    </location>
</feature>
<keyword evidence="2" id="KW-1133">Transmembrane helix</keyword>
<comment type="caution">
    <text evidence="4">The sequence shown here is derived from an EMBL/GenBank/DDBJ whole genome shotgun (WGS) entry which is preliminary data.</text>
</comment>
<evidence type="ECO:0000256" key="1">
    <source>
        <dbReference type="ARBA" id="ARBA00022801"/>
    </source>
</evidence>
<dbReference type="Gene3D" id="3.60.40.10">
    <property type="entry name" value="PPM-type phosphatase domain"/>
    <property type="match status" value="1"/>
</dbReference>
<dbReference type="Pfam" id="PF07228">
    <property type="entry name" value="SpoIIE"/>
    <property type="match status" value="1"/>
</dbReference>
<feature type="domain" description="PPM-type phosphatase" evidence="3">
    <location>
        <begin position="141"/>
        <end position="349"/>
    </location>
</feature>
<dbReference type="EMBL" id="JAMQGM010000051">
    <property type="protein sequence ID" value="MCM2580097.1"/>
    <property type="molecule type" value="Genomic_DNA"/>
</dbReference>
<dbReference type="InterPro" id="IPR001932">
    <property type="entry name" value="PPM-type_phosphatase-like_dom"/>
</dbReference>
<proteinExistence type="predicted"/>
<evidence type="ECO:0000313" key="5">
    <source>
        <dbReference type="Proteomes" id="UP001167160"/>
    </source>
</evidence>
<evidence type="ECO:0000259" key="3">
    <source>
        <dbReference type="SMART" id="SM00331"/>
    </source>
</evidence>
<protein>
    <submittedName>
        <fullName evidence="4">Serine/threonine-protein phosphatase</fullName>
    </submittedName>
</protein>
<name>A0ABT0XE98_9ACTN</name>
<dbReference type="PANTHER" id="PTHR43156">
    <property type="entry name" value="STAGE II SPORULATION PROTEIN E-RELATED"/>
    <property type="match status" value="1"/>
</dbReference>
<dbReference type="SUPFAM" id="SSF81606">
    <property type="entry name" value="PP2C-like"/>
    <property type="match status" value="1"/>
</dbReference>
<gene>
    <name evidence="4" type="ORF">M1E25_22570</name>
</gene>
<evidence type="ECO:0000313" key="4">
    <source>
        <dbReference type="EMBL" id="MCM2580097.1"/>
    </source>
</evidence>
<keyword evidence="5" id="KW-1185">Reference proteome</keyword>
<feature type="transmembrane region" description="Helical" evidence="2">
    <location>
        <begin position="92"/>
        <end position="110"/>
    </location>
</feature>
<sequence>MSVLRHGAVRRRAAQAGQDRWLLGCLVLATVIAAVDIVSGARIVLTGLLVAGPLLACARIGPGRTAFVAGYTTALALGLGFLNTGYGEPDSIIRTLVVLVGGAFAVFIAWQRTVRERALSRVALVAQEAVLGRVPPEIGGVHVATRYRCATDEALIGGDLYCVANSAHGVRVLLGDVRGKGLTATLTAAAAIGAFRDAAYTEPDLPCVVRRLDADLSEHLGPEDFVTAVLAEFTPGEVRLANCGHHPPALLGRRLELISPGEPSLPLGLGPAPVPQTVRLAPGDRMLFYTDGLAEARDPAGRMFPLEDDLRALLDLPSLESVLDDLLKRLDAHTRATTEDDVALVLCEPAPPGAGSQR</sequence>
<keyword evidence="2" id="KW-0812">Transmembrane</keyword>
<dbReference type="InterPro" id="IPR036457">
    <property type="entry name" value="PPM-type-like_dom_sf"/>
</dbReference>
<reference evidence="4" key="1">
    <citation type="journal article" date="2023" name="Int. J. Syst. Evol. Microbiol.">
        <title>Streptomyces meridianus sp. nov. isolated from brackish water of the Tagus estuary in Alcochete, Portugal.</title>
        <authorList>
            <person name="Santos J.D.N."/>
            <person name="Klimek D."/>
            <person name="Calusinska M."/>
            <person name="Lobo Da Cunha A."/>
            <person name="Catita J."/>
            <person name="Goncalves H."/>
            <person name="Gonzalez I."/>
            <person name="Reyes F."/>
            <person name="Lage O.M."/>
        </authorList>
    </citation>
    <scope>NUCLEOTIDE SEQUENCE</scope>
    <source>
        <strain evidence="4">MTZ3.1</strain>
    </source>
</reference>
<dbReference type="Proteomes" id="UP001167160">
    <property type="component" value="Unassembled WGS sequence"/>
</dbReference>
<dbReference type="InterPro" id="IPR052016">
    <property type="entry name" value="Bact_Sigma-Reg"/>
</dbReference>
<dbReference type="SMART" id="SM00331">
    <property type="entry name" value="PP2C_SIG"/>
    <property type="match status" value="1"/>
</dbReference>
<keyword evidence="2" id="KW-0472">Membrane</keyword>
<keyword evidence="1" id="KW-0378">Hydrolase</keyword>
<dbReference type="PANTHER" id="PTHR43156:SF2">
    <property type="entry name" value="STAGE II SPORULATION PROTEIN E"/>
    <property type="match status" value="1"/>
</dbReference>